<dbReference type="EMBL" id="LBIA02000001">
    <property type="protein sequence ID" value="TKT73977.1"/>
    <property type="molecule type" value="Genomic_DNA"/>
</dbReference>
<comment type="caution">
    <text evidence="2">The sequence shown here is derived from an EMBL/GenBank/DDBJ whole genome shotgun (WGS) entry which is preliminary data.</text>
</comment>
<keyword evidence="3" id="KW-1185">Reference proteome</keyword>
<sequence>MQLSCRRFRRETTPDQSTQAVIASGAKQSRATKKSWIASSQALLAMTKNLQAATRTMSSTAV</sequence>
<proteinExistence type="predicted"/>
<dbReference type="Proteomes" id="UP000034832">
    <property type="component" value="Unassembled WGS sequence"/>
</dbReference>
<protein>
    <submittedName>
        <fullName evidence="2">Uncharacterized protein</fullName>
    </submittedName>
</protein>
<organism evidence="2 3">
    <name type="scientific">Afipia massiliensis</name>
    <dbReference type="NCBI Taxonomy" id="211460"/>
    <lineage>
        <taxon>Bacteria</taxon>
        <taxon>Pseudomonadati</taxon>
        <taxon>Pseudomonadota</taxon>
        <taxon>Alphaproteobacteria</taxon>
        <taxon>Hyphomicrobiales</taxon>
        <taxon>Nitrobacteraceae</taxon>
        <taxon>Afipia</taxon>
    </lineage>
</organism>
<accession>A0A4U6BTX3</accession>
<feature type="region of interest" description="Disordered" evidence="1">
    <location>
        <begin position="1"/>
        <end position="26"/>
    </location>
</feature>
<feature type="compositionally biased region" description="Polar residues" evidence="1">
    <location>
        <begin position="14"/>
        <end position="26"/>
    </location>
</feature>
<reference evidence="2" key="1">
    <citation type="submission" date="2019-04" db="EMBL/GenBank/DDBJ databases">
        <title>Whole genome sequencing of cave bacteria.</title>
        <authorList>
            <person name="Gan H.M."/>
            <person name="Barton H."/>
            <person name="Savka M.A."/>
        </authorList>
    </citation>
    <scope>NUCLEOTIDE SEQUENCE [LARGE SCALE GENOMIC DNA]</scope>
    <source>
        <strain evidence="2">LC387</strain>
    </source>
</reference>
<gene>
    <name evidence="2" type="ORF">YH63_011685</name>
</gene>
<dbReference type="AlphaFoldDB" id="A0A4U6BTX3"/>
<evidence type="ECO:0000313" key="2">
    <source>
        <dbReference type="EMBL" id="TKT73977.1"/>
    </source>
</evidence>
<evidence type="ECO:0000256" key="1">
    <source>
        <dbReference type="SAM" id="MobiDB-lite"/>
    </source>
</evidence>
<evidence type="ECO:0000313" key="3">
    <source>
        <dbReference type="Proteomes" id="UP000034832"/>
    </source>
</evidence>
<name>A0A4U6BTX3_9BRAD</name>